<dbReference type="Pfam" id="PF13414">
    <property type="entry name" value="TPR_11"/>
    <property type="match status" value="2"/>
</dbReference>
<dbReference type="SUPFAM" id="SSF50494">
    <property type="entry name" value="Trypsin-like serine proteases"/>
    <property type="match status" value="1"/>
</dbReference>
<dbReference type="PANTHER" id="PTHR44858">
    <property type="entry name" value="TETRATRICOPEPTIDE REPEAT PROTEIN 6"/>
    <property type="match status" value="1"/>
</dbReference>
<feature type="repeat" description="TPR" evidence="3">
    <location>
        <begin position="366"/>
        <end position="399"/>
    </location>
</feature>
<dbReference type="Pfam" id="PF13424">
    <property type="entry name" value="TPR_12"/>
    <property type="match status" value="1"/>
</dbReference>
<evidence type="ECO:0000256" key="1">
    <source>
        <dbReference type="ARBA" id="ARBA00022737"/>
    </source>
</evidence>
<feature type="repeat" description="TPR" evidence="3">
    <location>
        <begin position="400"/>
        <end position="433"/>
    </location>
</feature>
<reference evidence="4 5" key="1">
    <citation type="submission" date="2018-06" db="EMBL/GenBank/DDBJ databases">
        <title>Extensive metabolic versatility and redundancy in microbially diverse, dynamic hydrothermal sediments.</title>
        <authorList>
            <person name="Dombrowski N."/>
            <person name="Teske A."/>
            <person name="Baker B.J."/>
        </authorList>
    </citation>
    <scope>NUCLEOTIDE SEQUENCE [LARGE SCALE GENOMIC DNA]</scope>
    <source>
        <strain evidence="4">B36_G15</strain>
    </source>
</reference>
<protein>
    <recommendedName>
        <fullName evidence="6">Tetratricopeptide repeat protein</fullName>
    </recommendedName>
</protein>
<comment type="caution">
    <text evidence="4">The sequence shown here is derived from an EMBL/GenBank/DDBJ whole genome shotgun (WGS) entry which is preliminary data.</text>
</comment>
<dbReference type="SMART" id="SM00028">
    <property type="entry name" value="TPR"/>
    <property type="match status" value="8"/>
</dbReference>
<dbReference type="PROSITE" id="PS50005">
    <property type="entry name" value="TPR"/>
    <property type="match status" value="8"/>
</dbReference>
<feature type="repeat" description="TPR" evidence="3">
    <location>
        <begin position="332"/>
        <end position="365"/>
    </location>
</feature>
<feature type="repeat" description="TPR" evidence="3">
    <location>
        <begin position="468"/>
        <end position="501"/>
    </location>
</feature>
<evidence type="ECO:0000256" key="3">
    <source>
        <dbReference type="PROSITE-ProRule" id="PRU00339"/>
    </source>
</evidence>
<feature type="repeat" description="TPR" evidence="3">
    <location>
        <begin position="434"/>
        <end position="467"/>
    </location>
</feature>
<feature type="repeat" description="TPR" evidence="3">
    <location>
        <begin position="298"/>
        <end position="331"/>
    </location>
</feature>
<proteinExistence type="predicted"/>
<dbReference type="AlphaFoldDB" id="A0A660SGX8"/>
<dbReference type="Gene3D" id="1.25.40.10">
    <property type="entry name" value="Tetratricopeptide repeat domain"/>
    <property type="match status" value="3"/>
</dbReference>
<dbReference type="Gene3D" id="2.40.10.120">
    <property type="match status" value="1"/>
</dbReference>
<sequence length="522" mass="58370">MRRHRWVLITIILFFLFSSLIAQNKIPEIVKKIEPSVVLILTYDKEGKLLAQGTGFFVDPNGDVIINRHVLLNAFSAEVKTAQGRTYPITRIVAEDKEGDLIRVSVNIPKKDVIPLSVSVSLPEVGERIIVITPSWLERAVADGIVSAVQNMPGFGKMIQITAPISSGSSGSPVVNMKGEVIGMATFQLVEGQTLNFAIPGERIARLKRDKEKTFAEWQLEGTEESLTSAEELYATGIINLWARDYEEALSYFEEVVKKNPRNADAYFYIGVCNGKLGRYTEAAEAFKQAIRIKPDYAEAHNYLGVAYAELGRYKEAVEAFKQAIHIEPDDANAHYNLGVTYVELGYHKRAVEAFKQAICIKPDLIEAQYNLGMIYGKLGRYEEATEAFKQAIRIDPHIAEAHCNLGLIYGKFGHYKEAVKAFKQAIRIKPDYAEAHNFLGVAYVELGRYKEAVKAFKQAIGLQPDYAEARYSLGEAYLMLGDKGSALKEYEVLKELDKSLADELLNLIRNEASENQKPNSK</sequence>
<dbReference type="InterPro" id="IPR019734">
    <property type="entry name" value="TPR_rpt"/>
</dbReference>
<dbReference type="PANTHER" id="PTHR44858:SF1">
    <property type="entry name" value="UDP-N-ACETYLGLUCOSAMINE--PEPTIDE N-ACETYLGLUCOSAMINYLTRANSFERASE SPINDLY-RELATED"/>
    <property type="match status" value="1"/>
</dbReference>
<accession>A0A660SGX8</accession>
<dbReference type="Pfam" id="PF13432">
    <property type="entry name" value="TPR_16"/>
    <property type="match status" value="1"/>
</dbReference>
<dbReference type="InterPro" id="IPR009003">
    <property type="entry name" value="Peptidase_S1_PA"/>
</dbReference>
<gene>
    <name evidence="4" type="ORF">DRP53_08305</name>
</gene>
<keyword evidence="2 3" id="KW-0802">TPR repeat</keyword>
<dbReference type="SUPFAM" id="SSF48452">
    <property type="entry name" value="TPR-like"/>
    <property type="match status" value="1"/>
</dbReference>
<keyword evidence="1" id="KW-0677">Repeat</keyword>
<dbReference type="PROSITE" id="PS50293">
    <property type="entry name" value="TPR_REGION"/>
    <property type="match status" value="6"/>
</dbReference>
<dbReference type="InterPro" id="IPR011990">
    <property type="entry name" value="TPR-like_helical_dom_sf"/>
</dbReference>
<organism evidence="4 5">
    <name type="scientific">candidate division WOR-3 bacterium</name>
    <dbReference type="NCBI Taxonomy" id="2052148"/>
    <lineage>
        <taxon>Bacteria</taxon>
        <taxon>Bacteria division WOR-3</taxon>
    </lineage>
</organism>
<evidence type="ECO:0008006" key="6">
    <source>
        <dbReference type="Google" id="ProtNLM"/>
    </source>
</evidence>
<dbReference type="Pfam" id="PF13365">
    <property type="entry name" value="Trypsin_2"/>
    <property type="match status" value="1"/>
</dbReference>
<feature type="repeat" description="TPR" evidence="3">
    <location>
        <begin position="230"/>
        <end position="263"/>
    </location>
</feature>
<evidence type="ECO:0000313" key="5">
    <source>
        <dbReference type="Proteomes" id="UP000268469"/>
    </source>
</evidence>
<evidence type="ECO:0000313" key="4">
    <source>
        <dbReference type="EMBL" id="RKX69396.1"/>
    </source>
</evidence>
<evidence type="ECO:0000256" key="2">
    <source>
        <dbReference type="ARBA" id="ARBA00022803"/>
    </source>
</evidence>
<dbReference type="InterPro" id="IPR050498">
    <property type="entry name" value="Ycf3"/>
</dbReference>
<feature type="repeat" description="TPR" evidence="3">
    <location>
        <begin position="264"/>
        <end position="297"/>
    </location>
</feature>
<dbReference type="EMBL" id="QNBE01000087">
    <property type="protein sequence ID" value="RKX69396.1"/>
    <property type="molecule type" value="Genomic_DNA"/>
</dbReference>
<name>A0A660SGX8_UNCW3</name>
<dbReference type="Proteomes" id="UP000268469">
    <property type="component" value="Unassembled WGS sequence"/>
</dbReference>